<dbReference type="GO" id="GO:0004252">
    <property type="term" value="F:serine-type endopeptidase activity"/>
    <property type="evidence" value="ECO:0007669"/>
    <property type="project" value="TreeGrafter"/>
</dbReference>
<dbReference type="PANTHER" id="PTHR24255:SF31">
    <property type="entry name" value="CUBILIN-LIKE PROTEIN"/>
    <property type="match status" value="1"/>
</dbReference>
<dbReference type="InterPro" id="IPR035914">
    <property type="entry name" value="Sperma_CUB_dom_sf"/>
</dbReference>
<dbReference type="EMBL" id="OB797400">
    <property type="protein sequence ID" value="CAD7434301.1"/>
    <property type="molecule type" value="Genomic_DNA"/>
</dbReference>
<accession>A0A7R9EHW8</accession>
<dbReference type="Gene3D" id="2.60.120.290">
    <property type="entry name" value="Spermadhesin, CUB domain"/>
    <property type="match status" value="1"/>
</dbReference>
<dbReference type="AlphaFoldDB" id="A0A7R9EHW8"/>
<dbReference type="InterPro" id="IPR000859">
    <property type="entry name" value="CUB_dom"/>
</dbReference>
<dbReference type="PANTHER" id="PTHR24255">
    <property type="entry name" value="COMPLEMENT COMPONENT 1, S SUBCOMPONENT-RELATED"/>
    <property type="match status" value="1"/>
</dbReference>
<dbReference type="SUPFAM" id="SSF49854">
    <property type="entry name" value="Spermadhesin, CUB domain"/>
    <property type="match status" value="1"/>
</dbReference>
<evidence type="ECO:0000256" key="2">
    <source>
        <dbReference type="PROSITE-ProRule" id="PRU00059"/>
    </source>
</evidence>
<dbReference type="SUPFAM" id="SSF56436">
    <property type="entry name" value="C-type lectin-like"/>
    <property type="match status" value="1"/>
</dbReference>
<evidence type="ECO:0000259" key="4">
    <source>
        <dbReference type="PROSITE" id="PS01180"/>
    </source>
</evidence>
<proteinExistence type="predicted"/>
<dbReference type="GO" id="GO:0005615">
    <property type="term" value="C:extracellular space"/>
    <property type="evidence" value="ECO:0007669"/>
    <property type="project" value="TreeGrafter"/>
</dbReference>
<protein>
    <recommendedName>
        <fullName evidence="4">CUB domain-containing protein</fullName>
    </recommendedName>
</protein>
<dbReference type="InterPro" id="IPR016187">
    <property type="entry name" value="CTDL_fold"/>
</dbReference>
<comment type="caution">
    <text evidence="2">Lacks conserved residue(s) required for the propagation of feature annotation.</text>
</comment>
<dbReference type="CDD" id="cd00041">
    <property type="entry name" value="CUB"/>
    <property type="match status" value="1"/>
</dbReference>
<feature type="domain" description="CUB" evidence="4">
    <location>
        <begin position="29"/>
        <end position="89"/>
    </location>
</feature>
<name>A0A7R9EHW8_9NEOP</name>
<evidence type="ECO:0000313" key="5">
    <source>
        <dbReference type="EMBL" id="CAD7434301.1"/>
    </source>
</evidence>
<dbReference type="Pfam" id="PF00431">
    <property type="entry name" value="CUB"/>
    <property type="match status" value="1"/>
</dbReference>
<evidence type="ECO:0000256" key="3">
    <source>
        <dbReference type="SAM" id="MobiDB-lite"/>
    </source>
</evidence>
<keyword evidence="1" id="KW-1015">Disulfide bond</keyword>
<dbReference type="PROSITE" id="PS01180">
    <property type="entry name" value="CUB"/>
    <property type="match status" value="1"/>
</dbReference>
<organism evidence="5">
    <name type="scientific">Timema monikensis</name>
    <dbReference type="NCBI Taxonomy" id="170555"/>
    <lineage>
        <taxon>Eukaryota</taxon>
        <taxon>Metazoa</taxon>
        <taxon>Ecdysozoa</taxon>
        <taxon>Arthropoda</taxon>
        <taxon>Hexapoda</taxon>
        <taxon>Insecta</taxon>
        <taxon>Pterygota</taxon>
        <taxon>Neoptera</taxon>
        <taxon>Polyneoptera</taxon>
        <taxon>Phasmatodea</taxon>
        <taxon>Timematodea</taxon>
        <taxon>Timematoidea</taxon>
        <taxon>Timematidae</taxon>
        <taxon>Timema</taxon>
    </lineage>
</organism>
<sequence>MNQHVRNGATWRGGENQQPIRERGGGVTYDYLELFDGGNDSVATRRLCGDWSTKLKLLRYVSQGPQIRLRFVSDYSHHFSGFKVKVAIANAALQCNDDDRLQMFNSSCYLFISYPEVTWQTAQQICRGLKVGGGKKRKERRRGWHDELLGSGRQSSEQLFILPQIVIARCSCSALMPKRHGPYANKQINKL</sequence>
<reference evidence="5" key="1">
    <citation type="submission" date="2020-11" db="EMBL/GenBank/DDBJ databases">
        <authorList>
            <person name="Tran Van P."/>
        </authorList>
    </citation>
    <scope>NUCLEOTIDE SEQUENCE</scope>
</reference>
<gene>
    <name evidence="5" type="ORF">TMSB3V08_LOCUS10954</name>
</gene>
<feature type="region of interest" description="Disordered" evidence="3">
    <location>
        <begin position="1"/>
        <end position="22"/>
    </location>
</feature>
<evidence type="ECO:0000256" key="1">
    <source>
        <dbReference type="ARBA" id="ARBA00023157"/>
    </source>
</evidence>